<keyword evidence="4" id="KW-1003">Cell membrane</keyword>
<feature type="transmembrane region" description="Helical" evidence="8">
    <location>
        <begin position="38"/>
        <end position="58"/>
    </location>
</feature>
<proteinExistence type="inferred from homology"/>
<accession>A0A134ACP3</accession>
<dbReference type="Pfam" id="PF03591">
    <property type="entry name" value="AzlC"/>
    <property type="match status" value="1"/>
</dbReference>
<protein>
    <submittedName>
        <fullName evidence="9">AzlC protein</fullName>
    </submittedName>
</protein>
<dbReference type="OrthoDB" id="81530at2"/>
<comment type="similarity">
    <text evidence="2">Belongs to the AzlC family.</text>
</comment>
<keyword evidence="5 8" id="KW-0812">Transmembrane</keyword>
<comment type="caution">
    <text evidence="9">The sequence shown here is derived from an EMBL/GenBank/DDBJ whole genome shotgun (WGS) entry which is preliminary data.</text>
</comment>
<evidence type="ECO:0000256" key="2">
    <source>
        <dbReference type="ARBA" id="ARBA00010735"/>
    </source>
</evidence>
<feature type="transmembrane region" description="Helical" evidence="8">
    <location>
        <begin position="184"/>
        <end position="203"/>
    </location>
</feature>
<organism evidence="9 10">
    <name type="scientific">Leptotrichia wadei</name>
    <dbReference type="NCBI Taxonomy" id="157687"/>
    <lineage>
        <taxon>Bacteria</taxon>
        <taxon>Fusobacteriati</taxon>
        <taxon>Fusobacteriota</taxon>
        <taxon>Fusobacteriia</taxon>
        <taxon>Fusobacteriales</taxon>
        <taxon>Leptotrichiaceae</taxon>
        <taxon>Leptotrichia</taxon>
    </lineage>
</organism>
<evidence type="ECO:0000256" key="8">
    <source>
        <dbReference type="SAM" id="Phobius"/>
    </source>
</evidence>
<evidence type="ECO:0000256" key="4">
    <source>
        <dbReference type="ARBA" id="ARBA00022475"/>
    </source>
</evidence>
<dbReference type="AlphaFoldDB" id="A0A134ACP3"/>
<dbReference type="GO" id="GO:1903785">
    <property type="term" value="P:L-valine transmembrane transport"/>
    <property type="evidence" value="ECO:0007669"/>
    <property type="project" value="TreeGrafter"/>
</dbReference>
<evidence type="ECO:0000256" key="7">
    <source>
        <dbReference type="ARBA" id="ARBA00023136"/>
    </source>
</evidence>
<dbReference type="EMBL" id="LSDD01000089">
    <property type="protein sequence ID" value="KXB65489.1"/>
    <property type="molecule type" value="Genomic_DNA"/>
</dbReference>
<gene>
    <name evidence="9" type="ORF">HMPREF3180_01169</name>
</gene>
<reference evidence="10" key="1">
    <citation type="submission" date="2016-01" db="EMBL/GenBank/DDBJ databases">
        <authorList>
            <person name="Mitreva M."/>
            <person name="Pepin K.H."/>
            <person name="Mihindukulasuriya K.A."/>
            <person name="Fulton R."/>
            <person name="Fronick C."/>
            <person name="O'Laughlin M."/>
            <person name="Miner T."/>
            <person name="Herter B."/>
            <person name="Rosa B.A."/>
            <person name="Cordes M."/>
            <person name="Tomlinson C."/>
            <person name="Wollam A."/>
            <person name="Palsikar V.B."/>
            <person name="Mardis E.R."/>
            <person name="Wilson R.K."/>
        </authorList>
    </citation>
    <scope>NUCLEOTIDE SEQUENCE [LARGE SCALE GENOMIC DNA]</scope>
    <source>
        <strain evidence="10">KA00185</strain>
    </source>
</reference>
<feature type="transmembrane region" description="Helical" evidence="8">
    <location>
        <begin position="127"/>
        <end position="151"/>
    </location>
</feature>
<evidence type="ECO:0000313" key="10">
    <source>
        <dbReference type="Proteomes" id="UP000070483"/>
    </source>
</evidence>
<dbReference type="STRING" id="157687.HMPREF3180_01169"/>
<dbReference type="InterPro" id="IPR011606">
    <property type="entry name" value="Brnchd-chn_aa_trnsp_permease"/>
</dbReference>
<dbReference type="PANTHER" id="PTHR34979:SF1">
    <property type="entry name" value="INNER MEMBRANE PROTEIN YGAZ"/>
    <property type="match status" value="1"/>
</dbReference>
<feature type="transmembrane region" description="Helical" evidence="8">
    <location>
        <begin position="70"/>
        <end position="91"/>
    </location>
</feature>
<feature type="transmembrane region" description="Helical" evidence="8">
    <location>
        <begin position="157"/>
        <end position="177"/>
    </location>
</feature>
<evidence type="ECO:0000256" key="6">
    <source>
        <dbReference type="ARBA" id="ARBA00022989"/>
    </source>
</evidence>
<name>A0A134ACP3_9FUSO</name>
<evidence type="ECO:0000256" key="3">
    <source>
        <dbReference type="ARBA" id="ARBA00022448"/>
    </source>
</evidence>
<keyword evidence="10" id="KW-1185">Reference proteome</keyword>
<keyword evidence="7 8" id="KW-0472">Membrane</keyword>
<evidence type="ECO:0000256" key="5">
    <source>
        <dbReference type="ARBA" id="ARBA00022692"/>
    </source>
</evidence>
<sequence>MINTKKYLKGLKAGIGMGIAYIPFGLTVGLIAKNNGMYTIVTAAMSFGIYAGGSEAMLLKMVYVQHSTAIEVIISVLMINLRYLLLNLLIFRQLKNRTKLFEKILVGVGLTDETITYAIIKEENSPWYIIGLNTVPYFCYAGSSVLGSLFVNMIPEVFRASLSFILYSIYFSLLVMSLQKLPKFFEVVIYVIAAKLAFMYLPILNKVSSGWAMILIMIGSSLIYAVRHRKDEVKENE</sequence>
<keyword evidence="6 8" id="KW-1133">Transmembrane helix</keyword>
<feature type="transmembrane region" description="Helical" evidence="8">
    <location>
        <begin position="12"/>
        <end position="32"/>
    </location>
</feature>
<dbReference type="Proteomes" id="UP000070483">
    <property type="component" value="Unassembled WGS sequence"/>
</dbReference>
<evidence type="ECO:0000313" key="9">
    <source>
        <dbReference type="EMBL" id="KXB65489.1"/>
    </source>
</evidence>
<evidence type="ECO:0000256" key="1">
    <source>
        <dbReference type="ARBA" id="ARBA00004651"/>
    </source>
</evidence>
<feature type="transmembrane region" description="Helical" evidence="8">
    <location>
        <begin position="209"/>
        <end position="226"/>
    </location>
</feature>
<dbReference type="RefSeq" id="WP_060917908.1">
    <property type="nucleotide sequence ID" value="NZ_KQ960073.1"/>
</dbReference>
<dbReference type="PATRIC" id="fig|157687.3.peg.1163"/>
<keyword evidence="3" id="KW-0813">Transport</keyword>
<comment type="subcellular location">
    <subcellularLocation>
        <location evidence="1">Cell membrane</location>
        <topology evidence="1">Multi-pass membrane protein</topology>
    </subcellularLocation>
</comment>
<dbReference type="GO" id="GO:0005886">
    <property type="term" value="C:plasma membrane"/>
    <property type="evidence" value="ECO:0007669"/>
    <property type="project" value="UniProtKB-SubCell"/>
</dbReference>
<dbReference type="PANTHER" id="PTHR34979">
    <property type="entry name" value="INNER MEMBRANE PROTEIN YGAZ"/>
    <property type="match status" value="1"/>
</dbReference>